<evidence type="ECO:0000259" key="2">
    <source>
        <dbReference type="Pfam" id="PF14341"/>
    </source>
</evidence>
<feature type="domain" description="Type 4 fimbrial biogenesis protein PilX N-terminal" evidence="2">
    <location>
        <begin position="15"/>
        <end position="63"/>
    </location>
</feature>
<keyword evidence="1" id="KW-0812">Transmembrane</keyword>
<evidence type="ECO:0000313" key="4">
    <source>
        <dbReference type="EMBL" id="MDQ0232809.1"/>
    </source>
</evidence>
<keyword evidence="5" id="KW-1185">Reference proteome</keyword>
<feature type="domain" description="DUF7305" evidence="3">
    <location>
        <begin position="270"/>
        <end position="396"/>
    </location>
</feature>
<keyword evidence="1" id="KW-0472">Membrane</keyword>
<reference evidence="4 5" key="1">
    <citation type="submission" date="2023-07" db="EMBL/GenBank/DDBJ databases">
        <title>Genomic Encyclopedia of Type Strains, Phase IV (KMG-IV): sequencing the most valuable type-strain genomes for metagenomic binning, comparative biology and taxonomic classification.</title>
        <authorList>
            <person name="Goeker M."/>
        </authorList>
    </citation>
    <scope>NUCLEOTIDE SEQUENCE [LARGE SCALE GENOMIC DNA]</scope>
    <source>
        <strain evidence="4 5">DSM 29005</strain>
    </source>
</reference>
<feature type="transmembrane region" description="Helical" evidence="1">
    <location>
        <begin position="16"/>
        <end position="38"/>
    </location>
</feature>
<dbReference type="Pfam" id="PF23981">
    <property type="entry name" value="DUF7305"/>
    <property type="match status" value="1"/>
</dbReference>
<dbReference type="Proteomes" id="UP001234495">
    <property type="component" value="Unassembled WGS sequence"/>
</dbReference>
<evidence type="ECO:0000256" key="1">
    <source>
        <dbReference type="SAM" id="Phobius"/>
    </source>
</evidence>
<dbReference type="RefSeq" id="WP_307345255.1">
    <property type="nucleotide sequence ID" value="NZ_JAUSUD010000025.1"/>
</dbReference>
<dbReference type="InterPro" id="IPR025746">
    <property type="entry name" value="PilX_N_dom"/>
</dbReference>
<sequence length="478" mass="52367">MIPKHLKEKLANQHGIALVVVLMVVVILSVLGLSLLALSTNNFKQTTMDREYQETYYIAESGVTATLNTIGSRVQQLYNDGNFSRADEFFSNVERLFPTASEVPKFEKTVGSITPTVDVKIEPKSTSDSTKRTYKITSKGTIGSRTRTVEREFSITWVPKNSFEIPTDIAAFVDTTIDLSEGGKIYGKVATNSSIKDSISLAGGAFISDDIFVGPGASSNVIKKPNWMDINNQIYNLRERRTFIMPEFPVFPNYPVHQNSNIHVFGGNSYTLTLSNSDWSLDTIKVDNYQTLFINVGDSNRSIVVNDINLDGHIKLIGQGSLTIYVKNNIVISGGSINSDKSTQKLTIFLKGSNNPSRPKTFRTGGEQKINGSLFAEDANIIFTEGSGFYGHVVTGGKSIEISGGSSSYTRVFYAPNANFKLLQGGSLKGIIVAKSLKLSGGTNITFANSTETFPFYPDKSDISLENIIEAKPIRESK</sequence>
<dbReference type="Pfam" id="PF14341">
    <property type="entry name" value="PilX_N"/>
    <property type="match status" value="1"/>
</dbReference>
<gene>
    <name evidence="4" type="ORF">J2S19_004131</name>
</gene>
<name>A0ABT9ZKI8_9BACI</name>
<evidence type="ECO:0000313" key="5">
    <source>
        <dbReference type="Proteomes" id="UP001234495"/>
    </source>
</evidence>
<comment type="caution">
    <text evidence="4">The sequence shown here is derived from an EMBL/GenBank/DDBJ whole genome shotgun (WGS) entry which is preliminary data.</text>
</comment>
<dbReference type="EMBL" id="JAUSUD010000025">
    <property type="protein sequence ID" value="MDQ0232809.1"/>
    <property type="molecule type" value="Genomic_DNA"/>
</dbReference>
<organism evidence="4 5">
    <name type="scientific">Metabacillus malikii</name>
    <dbReference type="NCBI Taxonomy" id="1504265"/>
    <lineage>
        <taxon>Bacteria</taxon>
        <taxon>Bacillati</taxon>
        <taxon>Bacillota</taxon>
        <taxon>Bacilli</taxon>
        <taxon>Bacillales</taxon>
        <taxon>Bacillaceae</taxon>
        <taxon>Metabacillus</taxon>
    </lineage>
</organism>
<keyword evidence="1" id="KW-1133">Transmembrane helix</keyword>
<accession>A0ABT9ZKI8</accession>
<protein>
    <submittedName>
        <fullName evidence="4">Type II secretory pathway pseudopilin PulG</fullName>
    </submittedName>
</protein>
<proteinExistence type="predicted"/>
<dbReference type="InterPro" id="IPR055729">
    <property type="entry name" value="DUF7305"/>
</dbReference>
<evidence type="ECO:0000259" key="3">
    <source>
        <dbReference type="Pfam" id="PF23981"/>
    </source>
</evidence>